<dbReference type="Proteomes" id="UP000297452">
    <property type="component" value="Unassembled WGS sequence"/>
</dbReference>
<dbReference type="AlphaFoldDB" id="A0A4Z1JM69"/>
<gene>
    <name evidence="2" type="ORF">BOTNAR_0001g00490</name>
</gene>
<name>A0A4Z1JM69_9HELO</name>
<evidence type="ECO:0000313" key="2">
    <source>
        <dbReference type="EMBL" id="TGO70413.1"/>
    </source>
</evidence>
<evidence type="ECO:0000313" key="3">
    <source>
        <dbReference type="Proteomes" id="UP000297452"/>
    </source>
</evidence>
<comment type="caution">
    <text evidence="2">The sequence shown here is derived from an EMBL/GenBank/DDBJ whole genome shotgun (WGS) entry which is preliminary data.</text>
</comment>
<sequence length="886" mass="101681">MSQLHSNVQLANEMESLQIGRLAIKVHEQLHPLKMKAIKEFYDGYGEDMSGCLWELSDPADTWRELVWILINQSLVLPPLNGWLTRALERLEKSLKYENPNLSWLKTTRPVSVKCLNSLQYQDYKNGFGLCGPRFDCNFRGIQDRLLYTLVTSYNHTERACGRSLLRSAAQSDPRNPPSFLRWIFSCYQFPVSNFEKWTPSEILECHMALNGVKLRVEFLPGPEWPSCHPELLKALEDVNKSIGSGFWSREELLEFDNLIEKRRLTLEPIDSTCRDFETGNNSIEISRKTQDLSVPKRTLAIENAMPIESQITQGIGKKLVDVSKQLYEELSLEEQHAVQITALNLEMLKISNELANNWIIFHTANGEKEKAATAHSALQAKVEVLRRVLDECNLSRLHLYLANQDLSQRIGNKTKEKSEAETNAKRWKERCDAKHEVMVWHLGILNTMVKDITAQRIELEDEKKEFKEDLPQLCAGKEPGTMNVQTAGQLVDHKAALQDTGSSRPDVFRVLKQAHLQHILLIRDIEYNRGLKDGQSIQELQSLHSQDQDKLHDKIVAKATELEIKAPDRLKHPPVQENFAPKVVKSFNVEYELGLLPQSPGCKILPSKLSVFNHTFLKQVYGGDADFWNNMELAMEIRPPHDMYQNRILKIHNDSQPRMHFGRRPSIGQHGALLLIHGLDVNSLGIESIPTKGHPTYPNTVQGHAMYVGNYTVAKQHMNHGSEHLFGLQFIDYLLKNESNTHRFIKWFQKENGHSWATTTIELNQLIAAFKKGTIRTSWAVLKFVGFDLEHYEGLLERYAQIQPFCNRRKGIPLKDVQGGFEHSFLNELLSTSMKRACDVEDECKSERKRLKSSQRIEMLKRLSDHQPYLEDSDTIIVDATPRIL</sequence>
<feature type="coiled-coil region" evidence="1">
    <location>
        <begin position="404"/>
        <end position="470"/>
    </location>
</feature>
<evidence type="ECO:0000256" key="1">
    <source>
        <dbReference type="SAM" id="Coils"/>
    </source>
</evidence>
<keyword evidence="3" id="KW-1185">Reference proteome</keyword>
<accession>A0A4Z1JM69</accession>
<keyword evidence="1" id="KW-0175">Coiled coil</keyword>
<dbReference type="EMBL" id="PQXJ01000001">
    <property type="protein sequence ID" value="TGO70413.1"/>
    <property type="molecule type" value="Genomic_DNA"/>
</dbReference>
<dbReference type="OrthoDB" id="3516238at2759"/>
<organism evidence="2 3">
    <name type="scientific">Botryotinia narcissicola</name>
    <dbReference type="NCBI Taxonomy" id="278944"/>
    <lineage>
        <taxon>Eukaryota</taxon>
        <taxon>Fungi</taxon>
        <taxon>Dikarya</taxon>
        <taxon>Ascomycota</taxon>
        <taxon>Pezizomycotina</taxon>
        <taxon>Leotiomycetes</taxon>
        <taxon>Helotiales</taxon>
        <taxon>Sclerotiniaceae</taxon>
        <taxon>Botryotinia</taxon>
    </lineage>
</organism>
<protein>
    <submittedName>
        <fullName evidence="2">Uncharacterized protein</fullName>
    </submittedName>
</protein>
<proteinExistence type="predicted"/>
<reference evidence="2 3" key="1">
    <citation type="submission" date="2017-12" db="EMBL/GenBank/DDBJ databases">
        <title>Comparative genomics of Botrytis spp.</title>
        <authorList>
            <person name="Valero-Jimenez C.A."/>
            <person name="Tapia P."/>
            <person name="Veloso J."/>
            <person name="Silva-Moreno E."/>
            <person name="Staats M."/>
            <person name="Valdes J.H."/>
            <person name="Van Kan J.A.L."/>
        </authorList>
    </citation>
    <scope>NUCLEOTIDE SEQUENCE [LARGE SCALE GENOMIC DNA]</scope>
    <source>
        <strain evidence="2 3">MUCL2120</strain>
    </source>
</reference>